<dbReference type="Pfam" id="PF03161">
    <property type="entry name" value="LAGLIDADG_2"/>
    <property type="match status" value="1"/>
</dbReference>
<organism evidence="2">
    <name type="scientific">Powellomyces hirtus</name>
    <dbReference type="NCBI Taxonomy" id="109895"/>
    <lineage>
        <taxon>Eukaryota</taxon>
        <taxon>Fungi</taxon>
        <taxon>Fungi incertae sedis</taxon>
        <taxon>Chytridiomycota</taxon>
        <taxon>Chytridiomycota incertae sedis</taxon>
        <taxon>Chytridiomycetes</taxon>
        <taxon>Spizellomycetales</taxon>
        <taxon>Powellomycetaceae</taxon>
        <taxon>Powellomyces</taxon>
    </lineage>
</organism>
<gene>
    <name evidence="2" type="primary">orf201</name>
</gene>
<dbReference type="Gene3D" id="3.10.28.10">
    <property type="entry name" value="Homing endonucleases"/>
    <property type="match status" value="2"/>
</dbReference>
<geneLocation type="mitochondrion" evidence="2"/>
<sequence>MKDVKSMVVGKVLGDAGIKKGKDGAGLGIRHSISQHEYVFETWLRFKDAGLVEKQPSLYRSRRSEKDRYTYNVGFYVPVSQELAFVNEWQDESGVKILPGNIEELLDPEALAYWIMDDGQMGSLKPGTNIVTGGLTLCTDNFTHEEVAILIDVLSRKWGLKTTPNKKGANLRIYFSRASMPTLAELVSPYMHLSMMNKIRH</sequence>
<keyword evidence="2" id="KW-0378">Hydrolase</keyword>
<evidence type="ECO:0000259" key="1">
    <source>
        <dbReference type="Pfam" id="PF03161"/>
    </source>
</evidence>
<dbReference type="InterPro" id="IPR027434">
    <property type="entry name" value="Homing_endonucl"/>
</dbReference>
<dbReference type="EMBL" id="MK292693">
    <property type="protein sequence ID" value="QCQ69099.1"/>
    <property type="molecule type" value="Genomic_DNA"/>
</dbReference>
<protein>
    <submittedName>
        <fullName evidence="2">LAGLIDADG endonuclease</fullName>
    </submittedName>
</protein>
<keyword evidence="2" id="KW-0496">Mitochondrion</keyword>
<evidence type="ECO:0000313" key="2">
    <source>
        <dbReference type="EMBL" id="QCQ69099.1"/>
    </source>
</evidence>
<proteinExistence type="predicted"/>
<accession>A0A4P8NP68</accession>
<feature type="domain" description="Homing endonuclease LAGLIDADG" evidence="1">
    <location>
        <begin position="6"/>
        <end position="183"/>
    </location>
</feature>
<dbReference type="GO" id="GO:0004519">
    <property type="term" value="F:endonuclease activity"/>
    <property type="evidence" value="ECO:0007669"/>
    <property type="project" value="UniProtKB-KW"/>
</dbReference>
<name>A0A4P8NP68_9FUNG</name>
<reference evidence="2" key="1">
    <citation type="journal article" date="2018" name="BMC Evol. Biol.">
        <title>The linear mitochondrial genome of the quarantine chytrid Synchytrium endobioticum; insights into the evolution and recent history of an obligate biotrophic plant pathogen.</title>
        <authorList>
            <person name="van de Vossenberg B.T.L.H."/>
            <person name="Brankovics B."/>
            <person name="Nguyen H.D.T."/>
            <person name="van Gent-Pelzer M.P.E."/>
            <person name="Smith D."/>
            <person name="Dadej K."/>
            <person name="Przetakiewicz J."/>
            <person name="Kreuze J.F."/>
            <person name="Boerma M."/>
            <person name="van Leeuwen G.C.M."/>
            <person name="Andre Levesque C."/>
            <person name="van der Lee T.A.J."/>
        </authorList>
    </citation>
    <scope>NUCLEOTIDE SEQUENCE</scope>
    <source>
        <strain evidence="2">CBS 809.83</strain>
    </source>
</reference>
<dbReference type="AlphaFoldDB" id="A0A4P8NP68"/>
<keyword evidence="2" id="KW-0540">Nuclease</keyword>
<dbReference type="InterPro" id="IPR004860">
    <property type="entry name" value="LAGLIDADG_dom"/>
</dbReference>
<dbReference type="SUPFAM" id="SSF55608">
    <property type="entry name" value="Homing endonucleases"/>
    <property type="match status" value="1"/>
</dbReference>
<keyword evidence="2" id="KW-0255">Endonuclease</keyword>